<accession>A0A5D3FNY8</accession>
<keyword evidence="7 11" id="KW-0067">ATP-binding</keyword>
<dbReference type="GO" id="GO:0006420">
    <property type="term" value="P:arginyl-tRNA aminoacylation"/>
    <property type="evidence" value="ECO:0007669"/>
    <property type="project" value="UniProtKB-UniRule"/>
</dbReference>
<feature type="domain" description="Arginyl tRNA synthetase N-terminal" evidence="14">
    <location>
        <begin position="6"/>
        <end position="87"/>
    </location>
</feature>
<evidence type="ECO:0000259" key="13">
    <source>
        <dbReference type="SMART" id="SM00836"/>
    </source>
</evidence>
<evidence type="ECO:0000256" key="7">
    <source>
        <dbReference type="ARBA" id="ARBA00022840"/>
    </source>
</evidence>
<evidence type="ECO:0000256" key="9">
    <source>
        <dbReference type="ARBA" id="ARBA00023146"/>
    </source>
</evidence>
<dbReference type="SMART" id="SM01016">
    <property type="entry name" value="Arg_tRNA_synt_N"/>
    <property type="match status" value="1"/>
</dbReference>
<keyword evidence="9 11" id="KW-0030">Aminoacyl-tRNA synthetase</keyword>
<dbReference type="SUPFAM" id="SSF55190">
    <property type="entry name" value="Arginyl-tRNA synthetase (ArgRS), N-terminal 'additional' domain"/>
    <property type="match status" value="1"/>
</dbReference>
<dbReference type="SUPFAM" id="SSF47323">
    <property type="entry name" value="Anticodon-binding domain of a subclass of class I aminoacyl-tRNA synthetases"/>
    <property type="match status" value="1"/>
</dbReference>
<dbReference type="SUPFAM" id="SSF52374">
    <property type="entry name" value="Nucleotidylyl transferase"/>
    <property type="match status" value="1"/>
</dbReference>
<dbReference type="SMART" id="SM00836">
    <property type="entry name" value="DALR_1"/>
    <property type="match status" value="1"/>
</dbReference>
<comment type="subcellular location">
    <subcellularLocation>
        <location evidence="1 11">Cytoplasm</location>
    </subcellularLocation>
</comment>
<keyword evidence="4 11" id="KW-0963">Cytoplasm</keyword>
<dbReference type="GO" id="GO:0005737">
    <property type="term" value="C:cytoplasm"/>
    <property type="evidence" value="ECO:0007669"/>
    <property type="project" value="UniProtKB-SubCell"/>
</dbReference>
<dbReference type="InterPro" id="IPR001412">
    <property type="entry name" value="aa-tRNA-synth_I_CS"/>
</dbReference>
<dbReference type="Pfam" id="PF03485">
    <property type="entry name" value="Arg_tRNA_synt_N"/>
    <property type="match status" value="1"/>
</dbReference>
<comment type="similarity">
    <text evidence="2 11 12">Belongs to the class-I aminoacyl-tRNA synthetase family.</text>
</comment>
<comment type="catalytic activity">
    <reaction evidence="10 11">
        <text>tRNA(Arg) + L-arginine + ATP = L-arginyl-tRNA(Arg) + AMP + diphosphate</text>
        <dbReference type="Rhea" id="RHEA:20301"/>
        <dbReference type="Rhea" id="RHEA-COMP:9658"/>
        <dbReference type="Rhea" id="RHEA-COMP:9673"/>
        <dbReference type="ChEBI" id="CHEBI:30616"/>
        <dbReference type="ChEBI" id="CHEBI:32682"/>
        <dbReference type="ChEBI" id="CHEBI:33019"/>
        <dbReference type="ChEBI" id="CHEBI:78442"/>
        <dbReference type="ChEBI" id="CHEBI:78513"/>
        <dbReference type="ChEBI" id="CHEBI:456215"/>
        <dbReference type="EC" id="6.1.1.19"/>
    </reaction>
</comment>
<evidence type="ECO:0000256" key="5">
    <source>
        <dbReference type="ARBA" id="ARBA00022598"/>
    </source>
</evidence>
<evidence type="ECO:0000259" key="14">
    <source>
        <dbReference type="SMART" id="SM01016"/>
    </source>
</evidence>
<evidence type="ECO:0000256" key="1">
    <source>
        <dbReference type="ARBA" id="ARBA00004496"/>
    </source>
</evidence>
<evidence type="ECO:0000256" key="3">
    <source>
        <dbReference type="ARBA" id="ARBA00011245"/>
    </source>
</evidence>
<proteinExistence type="inferred from homology"/>
<dbReference type="CDD" id="cd00671">
    <property type="entry name" value="ArgRS_core"/>
    <property type="match status" value="1"/>
</dbReference>
<evidence type="ECO:0000313" key="15">
    <source>
        <dbReference type="EMBL" id="TYK49636.1"/>
    </source>
</evidence>
<comment type="subunit">
    <text evidence="3 11">Monomer.</text>
</comment>
<dbReference type="HAMAP" id="MF_00123">
    <property type="entry name" value="Arg_tRNA_synth"/>
    <property type="match status" value="1"/>
</dbReference>
<keyword evidence="5 11" id="KW-0436">Ligase</keyword>
<evidence type="ECO:0000256" key="2">
    <source>
        <dbReference type="ARBA" id="ARBA00005594"/>
    </source>
</evidence>
<dbReference type="InterPro" id="IPR014729">
    <property type="entry name" value="Rossmann-like_a/b/a_fold"/>
</dbReference>
<organism evidence="15 16">
    <name type="scientific">Actinomadura decatromicini</name>
    <dbReference type="NCBI Taxonomy" id="2604572"/>
    <lineage>
        <taxon>Bacteria</taxon>
        <taxon>Bacillati</taxon>
        <taxon>Actinomycetota</taxon>
        <taxon>Actinomycetes</taxon>
        <taxon>Streptosporangiales</taxon>
        <taxon>Thermomonosporaceae</taxon>
        <taxon>Actinomadura</taxon>
    </lineage>
</organism>
<dbReference type="EMBL" id="VSRQ01000003">
    <property type="protein sequence ID" value="TYK49636.1"/>
    <property type="molecule type" value="Genomic_DNA"/>
</dbReference>
<evidence type="ECO:0000256" key="6">
    <source>
        <dbReference type="ARBA" id="ARBA00022741"/>
    </source>
</evidence>
<reference evidence="15 16" key="1">
    <citation type="submission" date="2019-08" db="EMBL/GenBank/DDBJ databases">
        <title>Actinomadura sp. nov. CYP1-5 isolated from mountain soil.</title>
        <authorList>
            <person name="Songsumanus A."/>
            <person name="Kuncharoen N."/>
            <person name="Kudo T."/>
            <person name="Yuki M."/>
            <person name="Igarashi Y."/>
            <person name="Tanasupawat S."/>
        </authorList>
    </citation>
    <scope>NUCLEOTIDE SEQUENCE [LARGE SCALE GENOMIC DNA]</scope>
    <source>
        <strain evidence="15 16">CYP1-5</strain>
    </source>
</reference>
<dbReference type="PROSITE" id="PS00178">
    <property type="entry name" value="AA_TRNA_LIGASE_I"/>
    <property type="match status" value="1"/>
</dbReference>
<dbReference type="Gene3D" id="1.10.730.10">
    <property type="entry name" value="Isoleucyl-tRNA Synthetase, Domain 1"/>
    <property type="match status" value="1"/>
</dbReference>
<gene>
    <name evidence="11 15" type="primary">argS</name>
    <name evidence="15" type="ORF">FXF68_18110</name>
</gene>
<dbReference type="PANTHER" id="PTHR11956:SF5">
    <property type="entry name" value="ARGININE--TRNA LIGASE, CYTOPLASMIC"/>
    <property type="match status" value="1"/>
</dbReference>
<feature type="short sequence motif" description="'HIGH' region" evidence="11">
    <location>
        <begin position="123"/>
        <end position="133"/>
    </location>
</feature>
<keyword evidence="8 11" id="KW-0648">Protein biosynthesis</keyword>
<evidence type="ECO:0000256" key="8">
    <source>
        <dbReference type="ARBA" id="ARBA00022917"/>
    </source>
</evidence>
<dbReference type="InterPro" id="IPR008909">
    <property type="entry name" value="DALR_anticod-bd"/>
</dbReference>
<dbReference type="Pfam" id="PF05746">
    <property type="entry name" value="DALR_1"/>
    <property type="match status" value="1"/>
</dbReference>
<evidence type="ECO:0000256" key="10">
    <source>
        <dbReference type="ARBA" id="ARBA00049339"/>
    </source>
</evidence>
<dbReference type="Gene3D" id="3.40.50.620">
    <property type="entry name" value="HUPs"/>
    <property type="match status" value="1"/>
</dbReference>
<feature type="domain" description="DALR anticodon binding" evidence="13">
    <location>
        <begin position="465"/>
        <end position="581"/>
    </location>
</feature>
<evidence type="ECO:0000256" key="4">
    <source>
        <dbReference type="ARBA" id="ARBA00022490"/>
    </source>
</evidence>
<dbReference type="Gene3D" id="3.30.1360.70">
    <property type="entry name" value="Arginyl tRNA synthetase N-terminal domain"/>
    <property type="match status" value="1"/>
</dbReference>
<keyword evidence="16" id="KW-1185">Reference proteome</keyword>
<protein>
    <recommendedName>
        <fullName evidence="11">Arginine--tRNA ligase</fullName>
        <ecNumber evidence="11">6.1.1.19</ecNumber>
    </recommendedName>
    <alternativeName>
        <fullName evidence="11">Arginyl-tRNA synthetase</fullName>
        <shortName evidence="11">ArgRS</shortName>
    </alternativeName>
</protein>
<dbReference type="InterPro" id="IPR009080">
    <property type="entry name" value="tRNAsynth_Ia_anticodon-bd"/>
</dbReference>
<comment type="caution">
    <text evidence="15">The sequence shown here is derived from an EMBL/GenBank/DDBJ whole genome shotgun (WGS) entry which is preliminary data.</text>
</comment>
<sequence length="581" mass="63221">MPDPQLVLAARVQAALSAAFGPSYADADPVIRPSSFADLQANVALPLAKKLGRKPRDVADEIVAHLDTADVVADVQVSGPGFINLTLSDDWIAAAAQRALDDERLDVPLVDKPQKVVVEYSSPNVAKEMHVGHLRTTIVGDALARILGFLGHEVIRDNHVGDWGTPFGMLIEHLLDLGEDAAARGDSSVSDLTEFYQAARRKFDSDEAFADRSRRRVVALQAGDAETLRLWNVLVDVSKRYFNAVYGQLGVTLSDADIRGESFYNDLLEPTVRELEEKGIAVVSEGALCAFPPGFTGREGEPLPVIIRKSDGGYNYSTTDLATIRYRVDTEHVDRMIYVVGTTQALHFQMVFAVARMAGWLNDDVRAEHAQIGNVLGTDGKLLRTRAGGTVKLSELLDEAVERAGAVFDEIQHDQPYDDATRAAIVRDVAMGAVKYADLSVARDSEYVFDLDRMISFHGKTGPYLQYAVARIRSIFRKGGLTPEQASGPIVLGHPAERALALELLGFGAVVQQAGETTEPHRLATYIYAVADAYTTFHENCPVLKAPDEETKASRLALCAATLRTLVTGLDLLGVPTPERM</sequence>
<dbReference type="RefSeq" id="WP_148760564.1">
    <property type="nucleotide sequence ID" value="NZ_VSRQ01000003.1"/>
</dbReference>
<dbReference type="Proteomes" id="UP000323505">
    <property type="component" value="Unassembled WGS sequence"/>
</dbReference>
<dbReference type="FunFam" id="1.10.730.10:FF:000006">
    <property type="entry name" value="Arginyl-tRNA synthetase 2, mitochondrial"/>
    <property type="match status" value="1"/>
</dbReference>
<dbReference type="InterPro" id="IPR035684">
    <property type="entry name" value="ArgRS_core"/>
</dbReference>
<dbReference type="NCBIfam" id="TIGR00456">
    <property type="entry name" value="argS"/>
    <property type="match status" value="1"/>
</dbReference>
<dbReference type="GO" id="GO:0004814">
    <property type="term" value="F:arginine-tRNA ligase activity"/>
    <property type="evidence" value="ECO:0007669"/>
    <property type="project" value="UniProtKB-UniRule"/>
</dbReference>
<dbReference type="CDD" id="cd07956">
    <property type="entry name" value="Anticodon_Ia_Arg"/>
    <property type="match status" value="1"/>
</dbReference>
<dbReference type="PRINTS" id="PR01038">
    <property type="entry name" value="TRNASYNTHARG"/>
</dbReference>
<evidence type="ECO:0000256" key="11">
    <source>
        <dbReference type="HAMAP-Rule" id="MF_00123"/>
    </source>
</evidence>
<evidence type="ECO:0000256" key="12">
    <source>
        <dbReference type="RuleBase" id="RU363038"/>
    </source>
</evidence>
<keyword evidence="6 11" id="KW-0547">Nucleotide-binding</keyword>
<dbReference type="GO" id="GO:0005524">
    <property type="term" value="F:ATP binding"/>
    <property type="evidence" value="ECO:0007669"/>
    <property type="project" value="UniProtKB-UniRule"/>
</dbReference>
<name>A0A5D3FNY8_9ACTN</name>
<dbReference type="InterPro" id="IPR005148">
    <property type="entry name" value="Arg-tRNA-synth_N"/>
</dbReference>
<dbReference type="EC" id="6.1.1.19" evidence="11"/>
<evidence type="ECO:0000313" key="16">
    <source>
        <dbReference type="Proteomes" id="UP000323505"/>
    </source>
</evidence>
<dbReference type="Pfam" id="PF00750">
    <property type="entry name" value="tRNA-synt_1d"/>
    <property type="match status" value="1"/>
</dbReference>
<dbReference type="FunFam" id="3.40.50.620:FF:000116">
    <property type="entry name" value="Arginine--tRNA ligase"/>
    <property type="match status" value="1"/>
</dbReference>
<dbReference type="AlphaFoldDB" id="A0A5D3FNY8"/>
<dbReference type="PANTHER" id="PTHR11956">
    <property type="entry name" value="ARGINYL-TRNA SYNTHETASE"/>
    <property type="match status" value="1"/>
</dbReference>
<dbReference type="InterPro" id="IPR036695">
    <property type="entry name" value="Arg-tRNA-synth_N_sf"/>
</dbReference>
<dbReference type="InterPro" id="IPR001278">
    <property type="entry name" value="Arg-tRNA-ligase"/>
</dbReference>